<dbReference type="Proteomes" id="UP000018817">
    <property type="component" value="Unassembled WGS sequence"/>
</dbReference>
<evidence type="ECO:0000313" key="2">
    <source>
        <dbReference type="Proteomes" id="UP000018817"/>
    </source>
</evidence>
<dbReference type="EMBL" id="KI669568">
    <property type="protein sequence ID" value="ETN16510.1"/>
    <property type="molecule type" value="Genomic_DNA"/>
</dbReference>
<dbReference type="AlphaFoldDB" id="W2QW66"/>
<name>W2QW66_PHYN3</name>
<dbReference type="GeneID" id="20190334"/>
<dbReference type="RefSeq" id="XP_008898167.1">
    <property type="nucleotide sequence ID" value="XM_008899919.1"/>
</dbReference>
<organism evidence="1 2">
    <name type="scientific">Phytophthora nicotianae (strain INRA-310)</name>
    <name type="common">Phytophthora parasitica</name>
    <dbReference type="NCBI Taxonomy" id="761204"/>
    <lineage>
        <taxon>Eukaryota</taxon>
        <taxon>Sar</taxon>
        <taxon>Stramenopiles</taxon>
        <taxon>Oomycota</taxon>
        <taxon>Peronosporomycetes</taxon>
        <taxon>Peronosporales</taxon>
        <taxon>Peronosporaceae</taxon>
        <taxon>Phytophthora</taxon>
    </lineage>
</organism>
<dbReference type="VEuPathDB" id="FungiDB:PPTG_21735"/>
<accession>W2QW66</accession>
<reference evidence="1 2" key="2">
    <citation type="submission" date="2013-11" db="EMBL/GenBank/DDBJ databases">
        <title>The Genome Sequence of Phytophthora parasitica INRA-310.</title>
        <authorList>
            <consortium name="The Broad Institute Genomics Platform"/>
            <person name="Russ C."/>
            <person name="Tyler B."/>
            <person name="Panabieres F."/>
            <person name="Shan W."/>
            <person name="Tripathy S."/>
            <person name="Grunwald N."/>
            <person name="Machado M."/>
            <person name="Johnson C.S."/>
            <person name="Arredondo F."/>
            <person name="Hong C."/>
            <person name="Coffey M."/>
            <person name="Young S.K."/>
            <person name="Zeng Q."/>
            <person name="Gargeya S."/>
            <person name="Fitzgerald M."/>
            <person name="Abouelleil A."/>
            <person name="Alvarado L."/>
            <person name="Chapman S.B."/>
            <person name="Gainer-Dewar J."/>
            <person name="Goldberg J."/>
            <person name="Griggs A."/>
            <person name="Gujja S."/>
            <person name="Hansen M."/>
            <person name="Howarth C."/>
            <person name="Imamovic A."/>
            <person name="Ireland A."/>
            <person name="Larimer J."/>
            <person name="McCowan C."/>
            <person name="Murphy C."/>
            <person name="Pearson M."/>
            <person name="Poon T.W."/>
            <person name="Priest M."/>
            <person name="Roberts A."/>
            <person name="Saif S."/>
            <person name="Shea T."/>
            <person name="Sykes S."/>
            <person name="Wortman J."/>
            <person name="Nusbaum C."/>
            <person name="Birren B."/>
        </authorList>
    </citation>
    <scope>NUCLEOTIDE SEQUENCE [LARGE SCALE GENOMIC DNA]</scope>
    <source>
        <strain evidence="1 2">INRA-310</strain>
    </source>
</reference>
<protein>
    <submittedName>
        <fullName evidence="1">Uncharacterized protein</fullName>
    </submittedName>
</protein>
<proteinExistence type="predicted"/>
<sequence>MEALDARAGEVWGNTTARATKYVSIRALARFVDWLYGHTDDSHRVVLFTRSFLSLNRLTTTQLLSGLTECLLQVQSTLVYELLRTACDTLLRWSSEVSRGNQLLAIFALRWCICTL</sequence>
<reference evidence="2" key="1">
    <citation type="submission" date="2011-12" db="EMBL/GenBank/DDBJ databases">
        <authorList>
            <consortium name="The Broad Institute Genome Sequencing Platform"/>
            <person name="Russ C."/>
            <person name="Tyler B."/>
            <person name="Panabieres F."/>
            <person name="Shan W."/>
            <person name="Tripathy S."/>
            <person name="Grunwald N."/>
            <person name="Machado M."/>
            <person name="Young S.K."/>
            <person name="Zeng Q."/>
            <person name="Gargeya S."/>
            <person name="Fitzgerald M."/>
            <person name="Haas B."/>
            <person name="Abouelleil A."/>
            <person name="Alvarado L."/>
            <person name="Arachchi H.M."/>
            <person name="Berlin A."/>
            <person name="Chapman S.B."/>
            <person name="Gearin G."/>
            <person name="Goldberg J."/>
            <person name="Griggs A."/>
            <person name="Gujja S."/>
            <person name="Hansen M."/>
            <person name="Heiman D."/>
            <person name="Howarth C."/>
            <person name="Larimer J."/>
            <person name="Lui A."/>
            <person name="MacDonald P.J.P."/>
            <person name="McCowen C."/>
            <person name="Montmayeur A."/>
            <person name="Murphy C."/>
            <person name="Neiman D."/>
            <person name="Pearson M."/>
            <person name="Priest M."/>
            <person name="Roberts A."/>
            <person name="Saif S."/>
            <person name="Shea T."/>
            <person name="Sisk P."/>
            <person name="Stolte C."/>
            <person name="Sykes S."/>
            <person name="Wortman J."/>
            <person name="Nusbaum C."/>
            <person name="Birren B."/>
        </authorList>
    </citation>
    <scope>NUCLEOTIDE SEQUENCE [LARGE SCALE GENOMIC DNA]</scope>
    <source>
        <strain evidence="2">INRA-310</strain>
    </source>
</reference>
<gene>
    <name evidence="1" type="ORF">PPTG_21735</name>
</gene>
<evidence type="ECO:0000313" key="1">
    <source>
        <dbReference type="EMBL" id="ETN16510.1"/>
    </source>
</evidence>